<accession>A0ABQ1L7A6</accession>
<dbReference type="Pfam" id="PF11749">
    <property type="entry name" value="DUF3305"/>
    <property type="match status" value="1"/>
</dbReference>
<evidence type="ECO:0000313" key="3">
    <source>
        <dbReference type="Proteomes" id="UP000645462"/>
    </source>
</evidence>
<protein>
    <recommendedName>
        <fullName evidence="4">DUF3305 domain-containing protein</fullName>
    </recommendedName>
</protein>
<evidence type="ECO:0000313" key="2">
    <source>
        <dbReference type="EMBL" id="GGC20634.1"/>
    </source>
</evidence>
<name>A0ABQ1L7A6_9RHOB</name>
<gene>
    <name evidence="2" type="ORF">GCM10011363_41600</name>
</gene>
<dbReference type="RefSeq" id="WP_308420466.1">
    <property type="nucleotide sequence ID" value="NZ_BMFC01000018.1"/>
</dbReference>
<evidence type="ECO:0008006" key="4">
    <source>
        <dbReference type="Google" id="ProtNLM"/>
    </source>
</evidence>
<dbReference type="InterPro" id="IPR021736">
    <property type="entry name" value="DUF3305"/>
</dbReference>
<evidence type="ECO:0000256" key="1">
    <source>
        <dbReference type="SAM" id="MobiDB-lite"/>
    </source>
</evidence>
<feature type="compositionally biased region" description="Basic and acidic residues" evidence="1">
    <location>
        <begin position="155"/>
        <end position="167"/>
    </location>
</feature>
<proteinExistence type="predicted"/>
<dbReference type="EMBL" id="BMFC01000018">
    <property type="protein sequence ID" value="GGC20634.1"/>
    <property type="molecule type" value="Genomic_DNA"/>
</dbReference>
<sequence>MTQTDSRSIDMPVGVVIQRRPGVTRWQKWAYAPTALLPGAGPAHWKLLREEGDISEYHVGTATLTLWRTDAEAYRIGLAEPVVSAYVVLQPGADEFPYKIKLITANPHEAMQYTDGGEDVVEKVPMPPALVAWVQDWTDQHFVEEPFVKRKRKRYHEDKVEDGKGDPRIAQVSDVYRAPTTSRKARP</sequence>
<dbReference type="Proteomes" id="UP000645462">
    <property type="component" value="Unassembled WGS sequence"/>
</dbReference>
<comment type="caution">
    <text evidence="2">The sequence shown here is derived from an EMBL/GenBank/DDBJ whole genome shotgun (WGS) entry which is preliminary data.</text>
</comment>
<feature type="region of interest" description="Disordered" evidence="1">
    <location>
        <begin position="152"/>
        <end position="187"/>
    </location>
</feature>
<keyword evidence="3" id="KW-1185">Reference proteome</keyword>
<organism evidence="2 3">
    <name type="scientific">Marivita lacus</name>
    <dbReference type="NCBI Taxonomy" id="1323742"/>
    <lineage>
        <taxon>Bacteria</taxon>
        <taxon>Pseudomonadati</taxon>
        <taxon>Pseudomonadota</taxon>
        <taxon>Alphaproteobacteria</taxon>
        <taxon>Rhodobacterales</taxon>
        <taxon>Roseobacteraceae</taxon>
        <taxon>Marivita</taxon>
    </lineage>
</organism>
<reference evidence="3" key="1">
    <citation type="journal article" date="2019" name="Int. J. Syst. Evol. Microbiol.">
        <title>The Global Catalogue of Microorganisms (GCM) 10K type strain sequencing project: providing services to taxonomists for standard genome sequencing and annotation.</title>
        <authorList>
            <consortium name="The Broad Institute Genomics Platform"/>
            <consortium name="The Broad Institute Genome Sequencing Center for Infectious Disease"/>
            <person name="Wu L."/>
            <person name="Ma J."/>
        </authorList>
    </citation>
    <scope>NUCLEOTIDE SEQUENCE [LARGE SCALE GENOMIC DNA]</scope>
    <source>
        <strain evidence="3">CGMCC 1.12478</strain>
    </source>
</reference>